<dbReference type="InterPro" id="IPR016181">
    <property type="entry name" value="Acyl_CoA_acyltransferase"/>
</dbReference>
<comment type="caution">
    <text evidence="2">The sequence shown here is derived from an EMBL/GenBank/DDBJ whole genome shotgun (WGS) entry which is preliminary data.</text>
</comment>
<dbReference type="PROSITE" id="PS51186">
    <property type="entry name" value="GNAT"/>
    <property type="match status" value="1"/>
</dbReference>
<name>A0A2A4Z1P9_9PROT</name>
<gene>
    <name evidence="2" type="ORF">COB13_08790</name>
</gene>
<evidence type="ECO:0000313" key="2">
    <source>
        <dbReference type="EMBL" id="PCJ01044.1"/>
    </source>
</evidence>
<dbReference type="EMBL" id="NVUS01000009">
    <property type="protein sequence ID" value="PCJ01044.1"/>
    <property type="molecule type" value="Genomic_DNA"/>
</dbReference>
<keyword evidence="2" id="KW-0808">Transferase</keyword>
<evidence type="ECO:0000259" key="1">
    <source>
        <dbReference type="PROSITE" id="PS51186"/>
    </source>
</evidence>
<feature type="domain" description="N-acetyltransferase" evidence="1">
    <location>
        <begin position="6"/>
        <end position="170"/>
    </location>
</feature>
<sequence length="181" mass="20584">MGLMTFKFRPVDMTNWPDFEALMESKGAPHNCWCTAWLNVETQNKKAEKSEKKASMKQRIDSGTPVGLLAYANGKPIGWCAVAPRQSYKPLGGDETKQQVWSIVCFFIKRDFRGQGLSKLFIAQAIDFASRHGAKYVEAYPVAKTSPSYRFMGFIPTFEKAKFEFVKNAGTRRHVMLKRLD</sequence>
<dbReference type="GO" id="GO:0016747">
    <property type="term" value="F:acyltransferase activity, transferring groups other than amino-acyl groups"/>
    <property type="evidence" value="ECO:0007669"/>
    <property type="project" value="InterPro"/>
</dbReference>
<dbReference type="AlphaFoldDB" id="A0A2A4Z1P9"/>
<dbReference type="CDD" id="cd04301">
    <property type="entry name" value="NAT_SF"/>
    <property type="match status" value="1"/>
</dbReference>
<accession>A0A2A4Z1P9</accession>
<dbReference type="SUPFAM" id="SSF55729">
    <property type="entry name" value="Acyl-CoA N-acyltransferases (Nat)"/>
    <property type="match status" value="1"/>
</dbReference>
<reference key="1">
    <citation type="submission" date="2017-08" db="EMBL/GenBank/DDBJ databases">
        <title>A dynamic microbial community with high functional redundancy inhabits the cold, oxic subseafloor aquifer.</title>
        <authorList>
            <person name="Tully B.J."/>
            <person name="Wheat C.G."/>
            <person name="Glazer B.T."/>
            <person name="Huber J.A."/>
        </authorList>
    </citation>
    <scope>NUCLEOTIDE SEQUENCE [LARGE SCALE GENOMIC DNA]</scope>
</reference>
<dbReference type="InterPro" id="IPR000182">
    <property type="entry name" value="GNAT_dom"/>
</dbReference>
<dbReference type="Gene3D" id="3.40.630.30">
    <property type="match status" value="1"/>
</dbReference>
<dbReference type="Pfam" id="PF00583">
    <property type="entry name" value="Acetyltransf_1"/>
    <property type="match status" value="1"/>
</dbReference>
<protein>
    <submittedName>
        <fullName evidence="2">GNAT family N-acetyltransferase</fullName>
    </submittedName>
</protein>
<reference evidence="2" key="2">
    <citation type="journal article" date="2018" name="ISME J.">
        <title>A dynamic microbial community with high functional redundancy inhabits the cold, oxic subseafloor aquifer.</title>
        <authorList>
            <person name="Tully B.J."/>
            <person name="Wheat C.G."/>
            <person name="Glazer B.T."/>
            <person name="Huber J.A."/>
        </authorList>
    </citation>
    <scope>NUCLEOTIDE SEQUENCE</scope>
    <source>
        <strain evidence="2">NORP83</strain>
    </source>
</reference>
<proteinExistence type="predicted"/>
<organism evidence="2">
    <name type="scientific">OCS116 cluster bacterium</name>
    <dbReference type="NCBI Taxonomy" id="2030921"/>
    <lineage>
        <taxon>Bacteria</taxon>
        <taxon>Pseudomonadati</taxon>
        <taxon>Pseudomonadota</taxon>
        <taxon>Alphaproteobacteria</taxon>
        <taxon>OCS116 cluster</taxon>
    </lineage>
</organism>